<name>A0ABW3XJP8_9ACTN</name>
<evidence type="ECO:0000313" key="2">
    <source>
        <dbReference type="Proteomes" id="UP001597058"/>
    </source>
</evidence>
<dbReference type="RefSeq" id="WP_381329230.1">
    <property type="nucleotide sequence ID" value="NZ_JBHTMM010000043.1"/>
</dbReference>
<comment type="caution">
    <text evidence="1">The sequence shown here is derived from an EMBL/GenBank/DDBJ whole genome shotgun (WGS) entry which is preliminary data.</text>
</comment>
<dbReference type="Proteomes" id="UP001597058">
    <property type="component" value="Unassembled WGS sequence"/>
</dbReference>
<dbReference type="EMBL" id="JBHTMM010000043">
    <property type="protein sequence ID" value="MFD1309839.1"/>
    <property type="molecule type" value="Genomic_DNA"/>
</dbReference>
<sequence>MTTATAPRTFTEADTATAAQIAAAEGRFWEGPSGEPATGEQVARHLDATLAILSERGWVRVDGDQDPELPAADEAMSTKALLQSLFRWVRDMARDSGPLTLLIANGRAQDAVGDQDTRFVAGRVMDTLLRTRSGALYVNSDAWAGKQGRNFDEVRDLLETAAAFARTHGPAAA</sequence>
<gene>
    <name evidence="1" type="ORF">ACFQ5X_28760</name>
</gene>
<protein>
    <submittedName>
        <fullName evidence="1">Uncharacterized protein</fullName>
    </submittedName>
</protein>
<proteinExistence type="predicted"/>
<organism evidence="1 2">
    <name type="scientific">Streptomyces kaempferi</name>
    <dbReference type="NCBI Taxonomy" id="333725"/>
    <lineage>
        <taxon>Bacteria</taxon>
        <taxon>Bacillati</taxon>
        <taxon>Actinomycetota</taxon>
        <taxon>Actinomycetes</taxon>
        <taxon>Kitasatosporales</taxon>
        <taxon>Streptomycetaceae</taxon>
        <taxon>Streptomyces</taxon>
    </lineage>
</organism>
<accession>A0ABW3XJP8</accession>
<dbReference type="Pfam" id="PF19698">
    <property type="entry name" value="DUF6197"/>
    <property type="match status" value="1"/>
</dbReference>
<keyword evidence="2" id="KW-1185">Reference proteome</keyword>
<evidence type="ECO:0000313" key="1">
    <source>
        <dbReference type="EMBL" id="MFD1309839.1"/>
    </source>
</evidence>
<dbReference type="InterPro" id="IPR045677">
    <property type="entry name" value="DUF6197"/>
</dbReference>
<reference evidence="2" key="1">
    <citation type="journal article" date="2019" name="Int. J. Syst. Evol. Microbiol.">
        <title>The Global Catalogue of Microorganisms (GCM) 10K type strain sequencing project: providing services to taxonomists for standard genome sequencing and annotation.</title>
        <authorList>
            <consortium name="The Broad Institute Genomics Platform"/>
            <consortium name="The Broad Institute Genome Sequencing Center for Infectious Disease"/>
            <person name="Wu L."/>
            <person name="Ma J."/>
        </authorList>
    </citation>
    <scope>NUCLEOTIDE SEQUENCE [LARGE SCALE GENOMIC DNA]</scope>
    <source>
        <strain evidence="2">CGMCC 4.7020</strain>
    </source>
</reference>